<evidence type="ECO:0000313" key="3">
    <source>
        <dbReference type="Proteomes" id="UP000325307"/>
    </source>
</evidence>
<feature type="compositionally biased region" description="Low complexity" evidence="1">
    <location>
        <begin position="47"/>
        <end position="61"/>
    </location>
</feature>
<dbReference type="Gene3D" id="3.40.970.30">
    <property type="entry name" value="yp_829618.1 like domains"/>
    <property type="match status" value="1"/>
</dbReference>
<organism evidence="2 3">
    <name type="scientific">Zafaria cholistanensis</name>
    <dbReference type="NCBI Taxonomy" id="1682741"/>
    <lineage>
        <taxon>Bacteria</taxon>
        <taxon>Bacillati</taxon>
        <taxon>Actinomycetota</taxon>
        <taxon>Actinomycetes</taxon>
        <taxon>Micrococcales</taxon>
        <taxon>Micrococcaceae</taxon>
        <taxon>Zafaria</taxon>
    </lineage>
</organism>
<sequence length="174" mass="17490">MASSTGTWTQGSGASDPAVLPAPEAAGPPAPSPPAPAPPAPAPSPLGPHSADSTASPDTTTFRPLPGGVLEVGFAPRTTLTARLVRQLSDAAAGSGSGQVPAHLLVHVSALDGVAPRASCVLGGFDGIGRIAFLGSGPADRVTARFMMSALPHGTEARYLEDRDEALHYLKRDA</sequence>
<name>A0A5A7NMF7_9MICC</name>
<gene>
    <name evidence="2" type="ORF">NCCP1664_02360</name>
</gene>
<keyword evidence="3" id="KW-1185">Reference proteome</keyword>
<accession>A0A5A7NMF7</accession>
<dbReference type="Proteomes" id="UP000325307">
    <property type="component" value="Unassembled WGS sequence"/>
</dbReference>
<feature type="region of interest" description="Disordered" evidence="1">
    <location>
        <begin position="1"/>
        <end position="68"/>
    </location>
</feature>
<protein>
    <recommendedName>
        <fullName evidence="4">STAS/SEC14 domain-containing protein</fullName>
    </recommendedName>
</protein>
<evidence type="ECO:0000256" key="1">
    <source>
        <dbReference type="SAM" id="MobiDB-lite"/>
    </source>
</evidence>
<dbReference type="EMBL" id="BKDJ01000001">
    <property type="protein sequence ID" value="GER21739.1"/>
    <property type="molecule type" value="Genomic_DNA"/>
</dbReference>
<feature type="compositionally biased region" description="Polar residues" evidence="1">
    <location>
        <begin position="1"/>
        <end position="13"/>
    </location>
</feature>
<reference evidence="2 3" key="1">
    <citation type="submission" date="2019-09" db="EMBL/GenBank/DDBJ databases">
        <title>Arthrobacter zafarii sp. nov., a moderately thermotolerant and halotolerant actinobacterium isolated from Cholistan desert soil of Pakistan.</title>
        <authorList>
            <person name="Amin A."/>
            <person name="Ahmed I."/>
            <person name="Khalid N."/>
            <person name="Schumann P."/>
            <person name="Busse H.J."/>
            <person name="Khan I.U."/>
            <person name="Li S."/>
            <person name="Li W.J."/>
        </authorList>
    </citation>
    <scope>NUCLEOTIDE SEQUENCE [LARGE SCALE GENOMIC DNA]</scope>
    <source>
        <strain evidence="2 3">NCCP-1664</strain>
    </source>
</reference>
<proteinExistence type="predicted"/>
<feature type="compositionally biased region" description="Pro residues" evidence="1">
    <location>
        <begin position="26"/>
        <end position="46"/>
    </location>
</feature>
<evidence type="ECO:0008006" key="4">
    <source>
        <dbReference type="Google" id="ProtNLM"/>
    </source>
</evidence>
<dbReference type="OrthoDB" id="4950053at2"/>
<evidence type="ECO:0000313" key="2">
    <source>
        <dbReference type="EMBL" id="GER21739.1"/>
    </source>
</evidence>
<comment type="caution">
    <text evidence="2">The sequence shown here is derived from an EMBL/GenBank/DDBJ whole genome shotgun (WGS) entry which is preliminary data.</text>
</comment>
<dbReference type="AlphaFoldDB" id="A0A5A7NMF7"/>
<dbReference type="RefSeq" id="WP_149955256.1">
    <property type="nucleotide sequence ID" value="NZ_BKDJ01000001.1"/>
</dbReference>